<comment type="similarity">
    <text evidence="6">Belongs to the LptE lipoprotein family.</text>
</comment>
<protein>
    <recommendedName>
        <fullName evidence="6">LPS-assembly lipoprotein LptE</fullName>
    </recommendedName>
</protein>
<dbReference type="HAMAP" id="MF_01186">
    <property type="entry name" value="LPS_assembly_LptE"/>
    <property type="match status" value="1"/>
</dbReference>
<dbReference type="AlphaFoldDB" id="A0A0W0WVL9"/>
<comment type="caution">
    <text evidence="7">The sequence shown here is derived from an EMBL/GenBank/DDBJ whole genome shotgun (WGS) entry which is preliminary data.</text>
</comment>
<dbReference type="GO" id="GO:0043165">
    <property type="term" value="P:Gram-negative-bacterium-type cell outer membrane assembly"/>
    <property type="evidence" value="ECO:0007669"/>
    <property type="project" value="UniProtKB-UniRule"/>
</dbReference>
<evidence type="ECO:0000256" key="6">
    <source>
        <dbReference type="HAMAP-Rule" id="MF_01186"/>
    </source>
</evidence>
<organism evidence="7 8">
    <name type="scientific">Legionella nautarum</name>
    <dbReference type="NCBI Taxonomy" id="45070"/>
    <lineage>
        <taxon>Bacteria</taxon>
        <taxon>Pseudomonadati</taxon>
        <taxon>Pseudomonadota</taxon>
        <taxon>Gammaproteobacteria</taxon>
        <taxon>Legionellales</taxon>
        <taxon>Legionellaceae</taxon>
        <taxon>Legionella</taxon>
    </lineage>
</organism>
<dbReference type="PROSITE" id="PS51257">
    <property type="entry name" value="PROKAR_LIPOPROTEIN"/>
    <property type="match status" value="1"/>
</dbReference>
<sequence length="177" mass="20205">MLKRYFIVFISLILSGCGFHLRGLNDMPSWLNSVAIVIENAHRDLGPMLKEQLEAYKIRVVPNPTDADYLLIIKSDGIQQQMTSVAASTAPRQYLLIYDAQFSLVKTKGEEIIPSGRVFITRQLTVNNNRILGSNFEETQISYEMRRDAAMQIINRIGREAKKLPMYPRAATKNRSR</sequence>
<dbReference type="EMBL" id="LNYO01000013">
    <property type="protein sequence ID" value="KTD36368.1"/>
    <property type="molecule type" value="Genomic_DNA"/>
</dbReference>
<evidence type="ECO:0000313" key="7">
    <source>
        <dbReference type="EMBL" id="KTD36368.1"/>
    </source>
</evidence>
<dbReference type="PATRIC" id="fig|45070.6.peg.1418"/>
<dbReference type="InterPro" id="IPR007485">
    <property type="entry name" value="LPS_assembly_LptE"/>
</dbReference>
<evidence type="ECO:0000256" key="3">
    <source>
        <dbReference type="ARBA" id="ARBA00023139"/>
    </source>
</evidence>
<evidence type="ECO:0000256" key="5">
    <source>
        <dbReference type="ARBA" id="ARBA00023288"/>
    </source>
</evidence>
<dbReference type="Gene3D" id="3.30.160.150">
    <property type="entry name" value="Lipoprotein like domain"/>
    <property type="match status" value="1"/>
</dbReference>
<dbReference type="Proteomes" id="UP000054725">
    <property type="component" value="Unassembled WGS sequence"/>
</dbReference>
<keyword evidence="8" id="KW-1185">Reference proteome</keyword>
<dbReference type="PANTHER" id="PTHR38098:SF1">
    <property type="entry name" value="LPS-ASSEMBLY LIPOPROTEIN LPTE"/>
    <property type="match status" value="1"/>
</dbReference>
<dbReference type="RefSeq" id="WP_058504371.1">
    <property type="nucleotide sequence ID" value="NZ_CAAAIF010000001.1"/>
</dbReference>
<accession>A0A0W0WVL9</accession>
<evidence type="ECO:0000256" key="1">
    <source>
        <dbReference type="ARBA" id="ARBA00022729"/>
    </source>
</evidence>
<keyword evidence="3 6" id="KW-0564">Palmitate</keyword>
<dbReference type="GO" id="GO:0009279">
    <property type="term" value="C:cell outer membrane"/>
    <property type="evidence" value="ECO:0007669"/>
    <property type="project" value="UniProtKB-SubCell"/>
</dbReference>
<keyword evidence="5 6" id="KW-0449">Lipoprotein</keyword>
<comment type="function">
    <text evidence="6">Together with LptD, is involved in the assembly of lipopolysaccharide (LPS) at the surface of the outer membrane. Required for the proper assembly of LptD. Binds LPS and may serve as the LPS recognition site at the outer membrane.</text>
</comment>
<comment type="subcellular location">
    <subcellularLocation>
        <location evidence="6">Cell outer membrane</location>
        <topology evidence="6">Lipid-anchor</topology>
    </subcellularLocation>
</comment>
<dbReference type="Pfam" id="PF04390">
    <property type="entry name" value="LptE"/>
    <property type="match status" value="1"/>
</dbReference>
<evidence type="ECO:0000256" key="2">
    <source>
        <dbReference type="ARBA" id="ARBA00023136"/>
    </source>
</evidence>
<dbReference type="STRING" id="45070.Lnau_1352"/>
<keyword evidence="2 6" id="KW-0472">Membrane</keyword>
<name>A0A0W0WVL9_9GAMM</name>
<keyword evidence="4 6" id="KW-0998">Cell outer membrane</keyword>
<dbReference type="OrthoDB" id="7349153at2"/>
<proteinExistence type="inferred from homology"/>
<evidence type="ECO:0000313" key="8">
    <source>
        <dbReference type="Proteomes" id="UP000054725"/>
    </source>
</evidence>
<dbReference type="GO" id="GO:0015920">
    <property type="term" value="P:lipopolysaccharide transport"/>
    <property type="evidence" value="ECO:0007669"/>
    <property type="project" value="TreeGrafter"/>
</dbReference>
<gene>
    <name evidence="7" type="primary">rlpB</name>
    <name evidence="6" type="synonym">lptE</name>
    <name evidence="7" type="ORF">Lnau_1352</name>
</gene>
<dbReference type="GO" id="GO:0001530">
    <property type="term" value="F:lipopolysaccharide binding"/>
    <property type="evidence" value="ECO:0007669"/>
    <property type="project" value="TreeGrafter"/>
</dbReference>
<evidence type="ECO:0000256" key="4">
    <source>
        <dbReference type="ARBA" id="ARBA00023237"/>
    </source>
</evidence>
<dbReference type="PANTHER" id="PTHR38098">
    <property type="entry name" value="LPS-ASSEMBLY LIPOPROTEIN LPTE"/>
    <property type="match status" value="1"/>
</dbReference>
<reference evidence="7 8" key="1">
    <citation type="submission" date="2015-11" db="EMBL/GenBank/DDBJ databases">
        <title>Genomic analysis of 38 Legionella species identifies large and diverse effector repertoires.</title>
        <authorList>
            <person name="Burstein D."/>
            <person name="Amaro F."/>
            <person name="Zusman T."/>
            <person name="Lifshitz Z."/>
            <person name="Cohen O."/>
            <person name="Gilbert J.A."/>
            <person name="Pupko T."/>
            <person name="Shuman H.A."/>
            <person name="Segal G."/>
        </authorList>
    </citation>
    <scope>NUCLEOTIDE SEQUENCE [LARGE SCALE GENOMIC DNA]</scope>
    <source>
        <strain evidence="7 8">ATCC 49506</strain>
    </source>
</reference>
<keyword evidence="1 6" id="KW-0732">Signal</keyword>
<comment type="subunit">
    <text evidence="6">Component of the lipopolysaccharide transport and assembly complex. Interacts with LptD.</text>
</comment>
<dbReference type="GO" id="GO:1990351">
    <property type="term" value="C:transporter complex"/>
    <property type="evidence" value="ECO:0007669"/>
    <property type="project" value="TreeGrafter"/>
</dbReference>